<dbReference type="Proteomes" id="UP000603912">
    <property type="component" value="Unassembled WGS sequence"/>
</dbReference>
<dbReference type="Pfam" id="PF03601">
    <property type="entry name" value="Cons_hypoth698"/>
    <property type="match status" value="1"/>
</dbReference>
<feature type="transmembrane region" description="Helical" evidence="7">
    <location>
        <begin position="65"/>
        <end position="85"/>
    </location>
</feature>
<evidence type="ECO:0000256" key="7">
    <source>
        <dbReference type="SAM" id="Phobius"/>
    </source>
</evidence>
<proteinExistence type="inferred from homology"/>
<dbReference type="EMBL" id="BMES01000001">
    <property type="protein sequence ID" value="GGH14082.1"/>
    <property type="molecule type" value="Genomic_DNA"/>
</dbReference>
<dbReference type="PANTHER" id="PTHR30106:SF2">
    <property type="entry name" value="UPF0324 INNER MEMBRANE PROTEIN YEIH"/>
    <property type="match status" value="1"/>
</dbReference>
<evidence type="ECO:0000256" key="5">
    <source>
        <dbReference type="ARBA" id="ARBA00022989"/>
    </source>
</evidence>
<dbReference type="GO" id="GO:0005886">
    <property type="term" value="C:plasma membrane"/>
    <property type="evidence" value="ECO:0007669"/>
    <property type="project" value="UniProtKB-SubCell"/>
</dbReference>
<keyword evidence="5 7" id="KW-1133">Transmembrane helix</keyword>
<feature type="transmembrane region" description="Helical" evidence="7">
    <location>
        <begin position="281"/>
        <end position="301"/>
    </location>
</feature>
<comment type="similarity">
    <text evidence="2">Belongs to the UPF0324 family.</text>
</comment>
<keyword evidence="6 7" id="KW-0472">Membrane</keyword>
<comment type="caution">
    <text evidence="8">The sequence shown here is derived from an EMBL/GenBank/DDBJ whole genome shotgun (WGS) entry which is preliminary data.</text>
</comment>
<keyword evidence="4 7" id="KW-0812">Transmembrane</keyword>
<feature type="transmembrane region" description="Helical" evidence="7">
    <location>
        <begin position="154"/>
        <end position="178"/>
    </location>
</feature>
<feature type="transmembrane region" description="Helical" evidence="7">
    <location>
        <begin position="308"/>
        <end position="334"/>
    </location>
</feature>
<feature type="transmembrane region" description="Helical" evidence="7">
    <location>
        <begin position="251"/>
        <end position="269"/>
    </location>
</feature>
<dbReference type="PANTHER" id="PTHR30106">
    <property type="entry name" value="INNER MEMBRANE PROTEIN YEIH-RELATED"/>
    <property type="match status" value="1"/>
</dbReference>
<feature type="transmembrane region" description="Helical" evidence="7">
    <location>
        <begin position="340"/>
        <end position="362"/>
    </location>
</feature>
<accession>A0A917I4N9</accession>
<name>A0A917I4N9_9HYPH</name>
<reference evidence="8" key="1">
    <citation type="journal article" date="2014" name="Int. J. Syst. Evol. Microbiol.">
        <title>Complete genome sequence of Corynebacterium casei LMG S-19264T (=DSM 44701T), isolated from a smear-ripened cheese.</title>
        <authorList>
            <consortium name="US DOE Joint Genome Institute (JGI-PGF)"/>
            <person name="Walter F."/>
            <person name="Albersmeier A."/>
            <person name="Kalinowski J."/>
            <person name="Ruckert C."/>
        </authorList>
    </citation>
    <scope>NUCLEOTIDE SEQUENCE</scope>
    <source>
        <strain evidence="8">CGMCC 1.12214</strain>
    </source>
</reference>
<feature type="transmembrane region" description="Helical" evidence="7">
    <location>
        <begin position="218"/>
        <end position="239"/>
    </location>
</feature>
<sequence length="363" mass="36859">MFGPQYPPGKLTMRPNEVSFQSSRLGLALRASMPGVALSLLVALLASAGEPLVSRLVGGFSGRPITIPAVVLALIIGMALHGLALRPTFKPGLAFSGKKLLRIAIALLGFRVALGDIVALGWSTVAIVIVAMVATLASGMVLARMLGLGEPFGALAGGATAVCGASAALATATVLPAYPRRDADTVFTVVAVNTLSTLAMVVYPALGPLMGFDDRTTGILLGATIHDVAQVVGAGFSVSETAGDAAVIVKLFRVFLLLPVVLGIGWWFAGRGGSASNAKTPVPVFALAFLAFALLNSAGLVPAQVRTAAVWLSGWGLLVAIAALGLGTSIGALLRVGWRTIAVVCGTTTVILLVALAGLKLVH</sequence>
<evidence type="ECO:0000256" key="1">
    <source>
        <dbReference type="ARBA" id="ARBA00004651"/>
    </source>
</evidence>
<protein>
    <submittedName>
        <fullName evidence="8">Membrane protein</fullName>
    </submittedName>
</protein>
<evidence type="ECO:0000256" key="2">
    <source>
        <dbReference type="ARBA" id="ARBA00007977"/>
    </source>
</evidence>
<dbReference type="InterPro" id="IPR018383">
    <property type="entry name" value="UPF0324_pro"/>
</dbReference>
<evidence type="ECO:0000256" key="3">
    <source>
        <dbReference type="ARBA" id="ARBA00022475"/>
    </source>
</evidence>
<evidence type="ECO:0000313" key="9">
    <source>
        <dbReference type="Proteomes" id="UP000603912"/>
    </source>
</evidence>
<feature type="transmembrane region" description="Helical" evidence="7">
    <location>
        <begin position="185"/>
        <end position="206"/>
    </location>
</feature>
<feature type="transmembrane region" description="Helical" evidence="7">
    <location>
        <begin position="105"/>
        <end position="134"/>
    </location>
</feature>
<organism evidence="8 9">
    <name type="scientific">Alsobacter metallidurans</name>
    <dbReference type="NCBI Taxonomy" id="340221"/>
    <lineage>
        <taxon>Bacteria</taxon>
        <taxon>Pseudomonadati</taxon>
        <taxon>Pseudomonadota</taxon>
        <taxon>Alphaproteobacteria</taxon>
        <taxon>Hyphomicrobiales</taxon>
        <taxon>Alsobacteraceae</taxon>
        <taxon>Alsobacter</taxon>
    </lineage>
</organism>
<keyword evidence="3" id="KW-1003">Cell membrane</keyword>
<dbReference type="AlphaFoldDB" id="A0A917I4N9"/>
<evidence type="ECO:0000256" key="6">
    <source>
        <dbReference type="ARBA" id="ARBA00023136"/>
    </source>
</evidence>
<evidence type="ECO:0000256" key="4">
    <source>
        <dbReference type="ARBA" id="ARBA00022692"/>
    </source>
</evidence>
<comment type="subcellular location">
    <subcellularLocation>
        <location evidence="1">Cell membrane</location>
        <topology evidence="1">Multi-pass membrane protein</topology>
    </subcellularLocation>
</comment>
<keyword evidence="9" id="KW-1185">Reference proteome</keyword>
<reference evidence="8" key="2">
    <citation type="submission" date="2020-09" db="EMBL/GenBank/DDBJ databases">
        <authorList>
            <person name="Sun Q."/>
            <person name="Zhou Y."/>
        </authorList>
    </citation>
    <scope>NUCLEOTIDE SEQUENCE</scope>
    <source>
        <strain evidence="8">CGMCC 1.12214</strain>
    </source>
</reference>
<gene>
    <name evidence="8" type="ORF">GCM10007036_13130</name>
</gene>
<evidence type="ECO:0000313" key="8">
    <source>
        <dbReference type="EMBL" id="GGH14082.1"/>
    </source>
</evidence>